<accession>A0A3S2WBL1</accession>
<keyword evidence="2" id="KW-1185">Reference proteome</keyword>
<dbReference type="AlphaFoldDB" id="A0A3S2WBL1"/>
<evidence type="ECO:0000313" key="1">
    <source>
        <dbReference type="EMBL" id="RVU18518.1"/>
    </source>
</evidence>
<dbReference type="Pfam" id="PF07751">
    <property type="entry name" value="Abi_2"/>
    <property type="match status" value="1"/>
</dbReference>
<evidence type="ECO:0000313" key="2">
    <source>
        <dbReference type="Proteomes" id="UP000286997"/>
    </source>
</evidence>
<name>A0A3S2WBL1_9HYPH</name>
<proteinExistence type="predicted"/>
<protein>
    <submittedName>
        <fullName evidence="1">Abi family protein</fullName>
    </submittedName>
</protein>
<dbReference type="EMBL" id="SACP01000009">
    <property type="protein sequence ID" value="RVU18518.1"/>
    <property type="molecule type" value="Genomic_DNA"/>
</dbReference>
<reference evidence="1 2" key="1">
    <citation type="submission" date="2019-01" db="EMBL/GenBank/DDBJ databases">
        <authorList>
            <person name="Chen W.-M."/>
        </authorList>
    </citation>
    <scope>NUCLEOTIDE SEQUENCE [LARGE SCALE GENOMIC DNA]</scope>
    <source>
        <strain evidence="1 2">TER-1</strain>
    </source>
</reference>
<sequence length="246" mass="27751">MIGYERLRIYFLARRQLNAPNRPFVPGTSYRDIIRLYECDTLLRDVCFDAVGQFEILFRNAISEAVSQTYGSHPYLNPAAFRDSASHIKAIRSMTDAYEKSHDGRARHYRETYSDPYLPAIWTVKEFLTFGRASNLYKCLSGPLRTAVAADFGVGSDEVFESWVASFVDLRNICAHHDRLFNRKFQKQPKTLTSASIPTAPKPKLKAILECLDHAMTGRGVPIDSVGKVARIIAAHPEMQPGEAGY</sequence>
<organism evidence="1 2">
    <name type="scientific">Methylobacterium oryzihabitans</name>
    <dbReference type="NCBI Taxonomy" id="2499852"/>
    <lineage>
        <taxon>Bacteria</taxon>
        <taxon>Pseudomonadati</taxon>
        <taxon>Pseudomonadota</taxon>
        <taxon>Alphaproteobacteria</taxon>
        <taxon>Hyphomicrobiales</taxon>
        <taxon>Methylobacteriaceae</taxon>
        <taxon>Methylobacterium</taxon>
    </lineage>
</organism>
<dbReference type="Proteomes" id="UP000286997">
    <property type="component" value="Unassembled WGS sequence"/>
</dbReference>
<gene>
    <name evidence="1" type="ORF">EOE48_11335</name>
</gene>
<dbReference type="InterPro" id="IPR011664">
    <property type="entry name" value="Abi_system_AbiD/AbiF-like"/>
</dbReference>
<comment type="caution">
    <text evidence="1">The sequence shown here is derived from an EMBL/GenBank/DDBJ whole genome shotgun (WGS) entry which is preliminary data.</text>
</comment>
<dbReference type="OrthoDB" id="5363652at2"/>